<evidence type="ECO:0000256" key="2">
    <source>
        <dbReference type="SAM" id="MobiDB-lite"/>
    </source>
</evidence>
<accession>A0A1Z3N9W8</accession>
<dbReference type="Proteomes" id="UP000197003">
    <property type="component" value="Chromosome"/>
</dbReference>
<comment type="similarity">
    <text evidence="1">Belongs to the AHA1 family.</text>
</comment>
<evidence type="ECO:0000313" key="4">
    <source>
        <dbReference type="EMBL" id="ASD64225.1"/>
    </source>
</evidence>
<dbReference type="Pfam" id="PF08327">
    <property type="entry name" value="AHSA1"/>
    <property type="match status" value="1"/>
</dbReference>
<proteinExistence type="inferred from homology"/>
<dbReference type="RefSeq" id="WP_088565704.1">
    <property type="nucleotide sequence ID" value="NZ_CP020946.1"/>
</dbReference>
<feature type="region of interest" description="Disordered" evidence="2">
    <location>
        <begin position="1"/>
        <end position="20"/>
    </location>
</feature>
<evidence type="ECO:0000256" key="1">
    <source>
        <dbReference type="ARBA" id="ARBA00006817"/>
    </source>
</evidence>
<name>A0A1Z3N9W8_BDEBC</name>
<protein>
    <recommendedName>
        <fullName evidence="3">Activator of Hsp90 ATPase homologue 1/2-like C-terminal domain-containing protein</fullName>
    </recommendedName>
</protein>
<evidence type="ECO:0000313" key="5">
    <source>
        <dbReference type="Proteomes" id="UP000197003"/>
    </source>
</evidence>
<dbReference type="InterPro" id="IPR013538">
    <property type="entry name" value="ASHA1/2-like_C"/>
</dbReference>
<organism evidence="4 5">
    <name type="scientific">Bdellovibrio bacteriovorus</name>
    <dbReference type="NCBI Taxonomy" id="959"/>
    <lineage>
        <taxon>Bacteria</taxon>
        <taxon>Pseudomonadati</taxon>
        <taxon>Bdellovibrionota</taxon>
        <taxon>Bdellovibrionia</taxon>
        <taxon>Bdellovibrionales</taxon>
        <taxon>Pseudobdellovibrionaceae</taxon>
        <taxon>Bdellovibrio</taxon>
    </lineage>
</organism>
<dbReference type="EMBL" id="CP020946">
    <property type="protein sequence ID" value="ASD64225.1"/>
    <property type="molecule type" value="Genomic_DNA"/>
</dbReference>
<dbReference type="SUPFAM" id="SSF55961">
    <property type="entry name" value="Bet v1-like"/>
    <property type="match status" value="1"/>
</dbReference>
<dbReference type="CDD" id="cd07814">
    <property type="entry name" value="SRPBCC_CalC_Aha1-like"/>
    <property type="match status" value="1"/>
</dbReference>
<dbReference type="OrthoDB" id="9805228at2"/>
<feature type="domain" description="Activator of Hsp90 ATPase homologue 1/2-like C-terminal" evidence="3">
    <location>
        <begin position="31"/>
        <end position="174"/>
    </location>
</feature>
<dbReference type="AlphaFoldDB" id="A0A1Z3N9W8"/>
<gene>
    <name evidence="4" type="ORF">B9G79_11935</name>
</gene>
<reference evidence="4 5" key="1">
    <citation type="submission" date="2017-04" db="EMBL/GenBank/DDBJ databases">
        <title>Whole genome sequence of Bdellovibrio bacteriovorus strain SSB218315.</title>
        <authorList>
            <person name="Oyedara O."/>
            <person name="Rodriguez-Perez M.A."/>
        </authorList>
    </citation>
    <scope>NUCLEOTIDE SEQUENCE [LARGE SCALE GENOMIC DNA]</scope>
    <source>
        <strain evidence="4 5">SSB218315</strain>
    </source>
</reference>
<feature type="compositionally biased region" description="Polar residues" evidence="2">
    <location>
        <begin position="7"/>
        <end position="20"/>
    </location>
</feature>
<sequence>MEPIKSGSKQSATHKGSTPHSKLLVIDRQYDVPVEKLFAAFSSPEALKQWWWPEGIYTDHVEWEFRNGGRYYINMKGYEQGGGGMAGSIEEVVENERIVMTDQFANERGQPISAKEANMPGEWPEKGYITFEFESHGKERSGFTLSQEGIPNELQAECIQGWSQSFDKLQNYLKGSTSQH</sequence>
<dbReference type="InterPro" id="IPR023393">
    <property type="entry name" value="START-like_dom_sf"/>
</dbReference>
<dbReference type="Gene3D" id="3.30.530.20">
    <property type="match status" value="1"/>
</dbReference>
<evidence type="ECO:0000259" key="3">
    <source>
        <dbReference type="Pfam" id="PF08327"/>
    </source>
</evidence>